<organism evidence="6">
    <name type="scientific">viral metagenome</name>
    <dbReference type="NCBI Taxonomy" id="1070528"/>
    <lineage>
        <taxon>unclassified sequences</taxon>
        <taxon>metagenomes</taxon>
        <taxon>organismal metagenomes</taxon>
    </lineage>
</organism>
<proteinExistence type="predicted"/>
<evidence type="ECO:0000256" key="2">
    <source>
        <dbReference type="ARBA" id="ARBA00013194"/>
    </source>
</evidence>
<dbReference type="InterPro" id="IPR001179">
    <property type="entry name" value="PPIase_FKBP_dom"/>
</dbReference>
<name>A0A6C0E5C2_9ZZZZ</name>
<dbReference type="EC" id="5.2.1.8" evidence="2"/>
<accession>A0A6C0E5C2</accession>
<dbReference type="PROSITE" id="PS50059">
    <property type="entry name" value="FKBP_PPIASE"/>
    <property type="match status" value="1"/>
</dbReference>
<dbReference type="PANTHER" id="PTHR43811">
    <property type="entry name" value="FKBP-TYPE PEPTIDYL-PROLYL CIS-TRANS ISOMERASE FKPA"/>
    <property type="match status" value="1"/>
</dbReference>
<protein>
    <recommendedName>
        <fullName evidence="2">peptidylprolyl isomerase</fullName>
        <ecNumber evidence="2">5.2.1.8</ecNumber>
    </recommendedName>
</protein>
<keyword evidence="3" id="KW-0697">Rotamase</keyword>
<dbReference type="Pfam" id="PF00254">
    <property type="entry name" value="FKBP_C"/>
    <property type="match status" value="1"/>
</dbReference>
<evidence type="ECO:0000313" key="6">
    <source>
        <dbReference type="EMBL" id="QHT23922.1"/>
    </source>
</evidence>
<sequence>MQTDIWEREEWLRRKSNDFGVVTLPSGLMYKTITSCYYGKSAVPKSTCVCHYTGSLYNGKIFDSSYARNKPLSISPEDVIKGWSEALQLMKEGEKWELYIPSKLAYGEDGHEPFIPKSCPIVFLLELIKVEGESKQL</sequence>
<comment type="catalytic activity">
    <reaction evidence="1">
        <text>[protein]-peptidylproline (omega=180) = [protein]-peptidylproline (omega=0)</text>
        <dbReference type="Rhea" id="RHEA:16237"/>
        <dbReference type="Rhea" id="RHEA-COMP:10747"/>
        <dbReference type="Rhea" id="RHEA-COMP:10748"/>
        <dbReference type="ChEBI" id="CHEBI:83833"/>
        <dbReference type="ChEBI" id="CHEBI:83834"/>
        <dbReference type="EC" id="5.2.1.8"/>
    </reaction>
</comment>
<evidence type="ECO:0000256" key="3">
    <source>
        <dbReference type="ARBA" id="ARBA00023110"/>
    </source>
</evidence>
<dbReference type="AlphaFoldDB" id="A0A6C0E5C2"/>
<reference evidence="6" key="1">
    <citation type="journal article" date="2020" name="Nature">
        <title>Giant virus diversity and host interactions through global metagenomics.</title>
        <authorList>
            <person name="Schulz F."/>
            <person name="Roux S."/>
            <person name="Paez-Espino D."/>
            <person name="Jungbluth S."/>
            <person name="Walsh D.A."/>
            <person name="Denef V.J."/>
            <person name="McMahon K.D."/>
            <person name="Konstantinidis K.T."/>
            <person name="Eloe-Fadrosh E.A."/>
            <person name="Kyrpides N.C."/>
            <person name="Woyke T."/>
        </authorList>
    </citation>
    <scope>NUCLEOTIDE SEQUENCE</scope>
    <source>
        <strain evidence="6">GVMAG-M-3300023179-132</strain>
    </source>
</reference>
<dbReference type="EMBL" id="MN739735">
    <property type="protein sequence ID" value="QHT23922.1"/>
    <property type="molecule type" value="Genomic_DNA"/>
</dbReference>
<dbReference type="InterPro" id="IPR046357">
    <property type="entry name" value="PPIase_dom_sf"/>
</dbReference>
<keyword evidence="4" id="KW-0413">Isomerase</keyword>
<dbReference type="GO" id="GO:0003755">
    <property type="term" value="F:peptidyl-prolyl cis-trans isomerase activity"/>
    <property type="evidence" value="ECO:0007669"/>
    <property type="project" value="UniProtKB-KW"/>
</dbReference>
<dbReference type="Gene3D" id="3.10.50.40">
    <property type="match status" value="1"/>
</dbReference>
<evidence type="ECO:0000259" key="5">
    <source>
        <dbReference type="PROSITE" id="PS50059"/>
    </source>
</evidence>
<dbReference type="SUPFAM" id="SSF54534">
    <property type="entry name" value="FKBP-like"/>
    <property type="match status" value="1"/>
</dbReference>
<feature type="domain" description="PPIase FKBP-type" evidence="5">
    <location>
        <begin position="45"/>
        <end position="131"/>
    </location>
</feature>
<evidence type="ECO:0000256" key="1">
    <source>
        <dbReference type="ARBA" id="ARBA00000971"/>
    </source>
</evidence>
<evidence type="ECO:0000256" key="4">
    <source>
        <dbReference type="ARBA" id="ARBA00023235"/>
    </source>
</evidence>
<dbReference type="PANTHER" id="PTHR43811:SF19">
    <property type="entry name" value="39 KDA FK506-BINDING NUCLEAR PROTEIN"/>
    <property type="match status" value="1"/>
</dbReference>